<protein>
    <recommendedName>
        <fullName evidence="3">SRPBCC family protein</fullName>
    </recommendedName>
</protein>
<name>A0ABS4E522_9HYPH</name>
<dbReference type="Proteomes" id="UP000759443">
    <property type="component" value="Unassembled WGS sequence"/>
</dbReference>
<proteinExistence type="predicted"/>
<dbReference type="Gene3D" id="3.30.530.20">
    <property type="match status" value="1"/>
</dbReference>
<comment type="caution">
    <text evidence="1">The sequence shown here is derived from an EMBL/GenBank/DDBJ whole genome shotgun (WGS) entry which is preliminary data.</text>
</comment>
<evidence type="ECO:0000313" key="1">
    <source>
        <dbReference type="EMBL" id="MBP1853011.1"/>
    </source>
</evidence>
<gene>
    <name evidence="1" type="ORF">J2Z17_004470</name>
</gene>
<sequence length="144" mass="16178">MMMRDPHCHSSSIQVNRPAAEAFKIMSEGLKQGQWTWGSLNREEVSPGLFKGTSIFTGKAAFVRLHVDTARLSVDYEVGAAPETMQFRNMSRVIPGDTLRMDAGTSVISLLTWRLATQSDAEWEQFGCIHEAEMFLIKGLLERQ</sequence>
<organism evidence="1 2">
    <name type="scientific">Rhizobium halophytocola</name>
    <dbReference type="NCBI Taxonomy" id="735519"/>
    <lineage>
        <taxon>Bacteria</taxon>
        <taxon>Pseudomonadati</taxon>
        <taxon>Pseudomonadota</taxon>
        <taxon>Alphaproteobacteria</taxon>
        <taxon>Hyphomicrobiales</taxon>
        <taxon>Rhizobiaceae</taxon>
        <taxon>Rhizobium/Agrobacterium group</taxon>
        <taxon>Rhizobium</taxon>
    </lineage>
</organism>
<dbReference type="InterPro" id="IPR023393">
    <property type="entry name" value="START-like_dom_sf"/>
</dbReference>
<evidence type="ECO:0008006" key="3">
    <source>
        <dbReference type="Google" id="ProtNLM"/>
    </source>
</evidence>
<accession>A0ABS4E522</accession>
<reference evidence="1 2" key="1">
    <citation type="submission" date="2021-03" db="EMBL/GenBank/DDBJ databases">
        <title>Genomic Encyclopedia of Type Strains, Phase IV (KMG-IV): sequencing the most valuable type-strain genomes for metagenomic binning, comparative biology and taxonomic classification.</title>
        <authorList>
            <person name="Goeker M."/>
        </authorList>
    </citation>
    <scope>NUCLEOTIDE SEQUENCE [LARGE SCALE GENOMIC DNA]</scope>
    <source>
        <strain evidence="1 2">DSM 21600</strain>
    </source>
</reference>
<evidence type="ECO:0000313" key="2">
    <source>
        <dbReference type="Proteomes" id="UP000759443"/>
    </source>
</evidence>
<keyword evidence="2" id="KW-1185">Reference proteome</keyword>
<dbReference type="EMBL" id="JAGGJU010000014">
    <property type="protein sequence ID" value="MBP1853011.1"/>
    <property type="molecule type" value="Genomic_DNA"/>
</dbReference>